<evidence type="ECO:0000313" key="5">
    <source>
        <dbReference type="EMBL" id="MBB6261112.1"/>
    </source>
</evidence>
<keyword evidence="2" id="KW-0560">Oxidoreductase</keyword>
<evidence type="ECO:0000256" key="1">
    <source>
        <dbReference type="ARBA" id="ARBA00010928"/>
    </source>
</evidence>
<dbReference type="PANTHER" id="PTHR22604">
    <property type="entry name" value="OXIDOREDUCTASES"/>
    <property type="match status" value="1"/>
</dbReference>
<dbReference type="Gene3D" id="3.30.360.10">
    <property type="entry name" value="Dihydrodipicolinate Reductase, domain 2"/>
    <property type="match status" value="1"/>
</dbReference>
<dbReference type="Pfam" id="PF01408">
    <property type="entry name" value="GFO_IDH_MocA"/>
    <property type="match status" value="1"/>
</dbReference>
<dbReference type="PANTHER" id="PTHR22604:SF105">
    <property type="entry name" value="TRANS-1,2-DIHYDROBENZENE-1,2-DIOL DEHYDROGENASE"/>
    <property type="match status" value="1"/>
</dbReference>
<dbReference type="GO" id="GO:0000166">
    <property type="term" value="F:nucleotide binding"/>
    <property type="evidence" value="ECO:0007669"/>
    <property type="project" value="InterPro"/>
</dbReference>
<sequence length="328" mass="36821">MFRWGILSTANIGINQVIPAICASENGVAHAIASRDLAKARHVADRFGMKHAFGSYDELLACDEIDGIYIPLPTSQHAEWTLKAAKAGKHVLCEKPIALKTAEIDALIAARDQYGVVISEAFMVYYHPQWIKLRELLQEGVIGHLRRVEGVFTYFNNDPANMRNQLSLGGGGLPDIGVYPVVTTRMSTGLEPKRIRAQIEFDPTFNTDRYASVEAQFDGFDLHFYVATQMAYRQSMIFHGDKGYIEVHAPFNPLKYDHARLTVHNATRDTTTAYSFQNINQYQLQAETFVRKARGAPVSVFSLENSKGNQHFIDMVYEAGKKGNWTEV</sequence>
<accession>A0A841LX18</accession>
<dbReference type="RefSeq" id="WP_184222171.1">
    <property type="nucleotide sequence ID" value="NZ_JACIIU010000006.1"/>
</dbReference>
<protein>
    <submittedName>
        <fullName evidence="5">Putative dehydrogenase</fullName>
    </submittedName>
</protein>
<dbReference type="InterPro" id="IPR000683">
    <property type="entry name" value="Gfo/Idh/MocA-like_OxRdtase_N"/>
</dbReference>
<comment type="caution">
    <text evidence="5">The sequence shown here is derived from an EMBL/GenBank/DDBJ whole genome shotgun (WGS) entry which is preliminary data.</text>
</comment>
<feature type="domain" description="Gfo/Idh/MocA-like oxidoreductase N-terminal" evidence="3">
    <location>
        <begin position="2"/>
        <end position="121"/>
    </location>
</feature>
<evidence type="ECO:0000259" key="4">
    <source>
        <dbReference type="Pfam" id="PF22725"/>
    </source>
</evidence>
<dbReference type="AlphaFoldDB" id="A0A841LX18"/>
<evidence type="ECO:0000256" key="2">
    <source>
        <dbReference type="ARBA" id="ARBA00023002"/>
    </source>
</evidence>
<dbReference type="Gene3D" id="3.40.50.720">
    <property type="entry name" value="NAD(P)-binding Rossmann-like Domain"/>
    <property type="match status" value="1"/>
</dbReference>
<dbReference type="InterPro" id="IPR036291">
    <property type="entry name" value="NAD(P)-bd_dom_sf"/>
</dbReference>
<organism evidence="5 6">
    <name type="scientific">Paenochrobactrum gallinarii</name>
    <dbReference type="NCBI Taxonomy" id="643673"/>
    <lineage>
        <taxon>Bacteria</taxon>
        <taxon>Pseudomonadati</taxon>
        <taxon>Pseudomonadota</taxon>
        <taxon>Alphaproteobacteria</taxon>
        <taxon>Hyphomicrobiales</taxon>
        <taxon>Brucellaceae</taxon>
        <taxon>Paenochrobactrum</taxon>
    </lineage>
</organism>
<dbReference type="SUPFAM" id="SSF51735">
    <property type="entry name" value="NAD(P)-binding Rossmann-fold domains"/>
    <property type="match status" value="1"/>
</dbReference>
<evidence type="ECO:0000259" key="3">
    <source>
        <dbReference type="Pfam" id="PF01408"/>
    </source>
</evidence>
<dbReference type="EMBL" id="JACIIU010000006">
    <property type="protein sequence ID" value="MBB6261112.1"/>
    <property type="molecule type" value="Genomic_DNA"/>
</dbReference>
<dbReference type="SUPFAM" id="SSF55347">
    <property type="entry name" value="Glyceraldehyde-3-phosphate dehydrogenase-like, C-terminal domain"/>
    <property type="match status" value="1"/>
</dbReference>
<dbReference type="InterPro" id="IPR055170">
    <property type="entry name" value="GFO_IDH_MocA-like_dom"/>
</dbReference>
<dbReference type="Proteomes" id="UP000555393">
    <property type="component" value="Unassembled WGS sequence"/>
</dbReference>
<reference evidence="5 6" key="1">
    <citation type="submission" date="2020-08" db="EMBL/GenBank/DDBJ databases">
        <title>Genomic Encyclopedia of Type Strains, Phase IV (KMG-IV): sequencing the most valuable type-strain genomes for metagenomic binning, comparative biology and taxonomic classification.</title>
        <authorList>
            <person name="Goeker M."/>
        </authorList>
    </citation>
    <scope>NUCLEOTIDE SEQUENCE [LARGE SCALE GENOMIC DNA]</scope>
    <source>
        <strain evidence="5 6">DSM 22336</strain>
    </source>
</reference>
<evidence type="ECO:0000313" key="6">
    <source>
        <dbReference type="Proteomes" id="UP000555393"/>
    </source>
</evidence>
<comment type="similarity">
    <text evidence="1">Belongs to the Gfo/Idh/MocA family.</text>
</comment>
<proteinExistence type="inferred from homology"/>
<name>A0A841LX18_9HYPH</name>
<gene>
    <name evidence="5" type="ORF">FHS77_001662</name>
</gene>
<keyword evidence="6" id="KW-1185">Reference proteome</keyword>
<dbReference type="Pfam" id="PF22725">
    <property type="entry name" value="GFO_IDH_MocA_C3"/>
    <property type="match status" value="1"/>
</dbReference>
<feature type="domain" description="GFO/IDH/MocA-like oxidoreductase" evidence="4">
    <location>
        <begin position="131"/>
        <end position="246"/>
    </location>
</feature>
<dbReference type="GO" id="GO:0016491">
    <property type="term" value="F:oxidoreductase activity"/>
    <property type="evidence" value="ECO:0007669"/>
    <property type="project" value="UniProtKB-KW"/>
</dbReference>
<dbReference type="InterPro" id="IPR050984">
    <property type="entry name" value="Gfo/Idh/MocA_domain"/>
</dbReference>